<proteinExistence type="predicted"/>
<evidence type="ECO:0000256" key="1">
    <source>
        <dbReference type="SAM" id="MobiDB-lite"/>
    </source>
</evidence>
<feature type="region of interest" description="Disordered" evidence="1">
    <location>
        <begin position="120"/>
        <end position="198"/>
    </location>
</feature>
<dbReference type="AlphaFoldDB" id="A0A0D0C702"/>
<accession>A0A0D0C702</accession>
<name>A0A0D0C702_9AGAR</name>
<dbReference type="EMBL" id="KN834825">
    <property type="protein sequence ID" value="KIK53672.1"/>
    <property type="molecule type" value="Genomic_DNA"/>
</dbReference>
<evidence type="ECO:0000313" key="3">
    <source>
        <dbReference type="EMBL" id="KIK53672.1"/>
    </source>
</evidence>
<feature type="region of interest" description="Disordered" evidence="1">
    <location>
        <begin position="230"/>
        <end position="256"/>
    </location>
</feature>
<dbReference type="InterPro" id="IPR041232">
    <property type="entry name" value="NPL"/>
</dbReference>
<dbReference type="Pfam" id="PF17800">
    <property type="entry name" value="NPL"/>
    <property type="match status" value="1"/>
</dbReference>
<feature type="compositionally biased region" description="Polar residues" evidence="1">
    <location>
        <begin position="230"/>
        <end position="251"/>
    </location>
</feature>
<dbReference type="Proteomes" id="UP000053593">
    <property type="component" value="Unassembled WGS sequence"/>
</dbReference>
<feature type="compositionally biased region" description="Low complexity" evidence="1">
    <location>
        <begin position="177"/>
        <end position="197"/>
    </location>
</feature>
<gene>
    <name evidence="3" type="ORF">GYMLUDRAFT_250134</name>
</gene>
<organism evidence="3 4">
    <name type="scientific">Collybiopsis luxurians FD-317 M1</name>
    <dbReference type="NCBI Taxonomy" id="944289"/>
    <lineage>
        <taxon>Eukaryota</taxon>
        <taxon>Fungi</taxon>
        <taxon>Dikarya</taxon>
        <taxon>Basidiomycota</taxon>
        <taxon>Agaricomycotina</taxon>
        <taxon>Agaricomycetes</taxon>
        <taxon>Agaricomycetidae</taxon>
        <taxon>Agaricales</taxon>
        <taxon>Marasmiineae</taxon>
        <taxon>Omphalotaceae</taxon>
        <taxon>Collybiopsis</taxon>
        <taxon>Collybiopsis luxurians</taxon>
    </lineage>
</organism>
<feature type="domain" description="Nucleoplasmin-like" evidence="2">
    <location>
        <begin position="27"/>
        <end position="103"/>
    </location>
</feature>
<protein>
    <recommendedName>
        <fullName evidence="2">Nucleoplasmin-like domain-containing protein</fullName>
    </recommendedName>
</protein>
<feature type="region of interest" description="Disordered" evidence="1">
    <location>
        <begin position="316"/>
        <end position="365"/>
    </location>
</feature>
<feature type="compositionally biased region" description="Low complexity" evidence="1">
    <location>
        <begin position="151"/>
        <end position="169"/>
    </location>
</feature>
<evidence type="ECO:0000259" key="2">
    <source>
        <dbReference type="Pfam" id="PF17800"/>
    </source>
</evidence>
<keyword evidence="4" id="KW-1185">Reference proteome</keyword>
<evidence type="ECO:0000313" key="4">
    <source>
        <dbReference type="Proteomes" id="UP000053593"/>
    </source>
</evidence>
<reference evidence="3 4" key="1">
    <citation type="submission" date="2014-04" db="EMBL/GenBank/DDBJ databases">
        <title>Evolutionary Origins and Diversification of the Mycorrhizal Mutualists.</title>
        <authorList>
            <consortium name="DOE Joint Genome Institute"/>
            <consortium name="Mycorrhizal Genomics Consortium"/>
            <person name="Kohler A."/>
            <person name="Kuo A."/>
            <person name="Nagy L.G."/>
            <person name="Floudas D."/>
            <person name="Copeland A."/>
            <person name="Barry K.W."/>
            <person name="Cichocki N."/>
            <person name="Veneault-Fourrey C."/>
            <person name="LaButti K."/>
            <person name="Lindquist E.A."/>
            <person name="Lipzen A."/>
            <person name="Lundell T."/>
            <person name="Morin E."/>
            <person name="Murat C."/>
            <person name="Riley R."/>
            <person name="Ohm R."/>
            <person name="Sun H."/>
            <person name="Tunlid A."/>
            <person name="Henrissat B."/>
            <person name="Grigoriev I.V."/>
            <person name="Hibbett D.S."/>
            <person name="Martin F."/>
        </authorList>
    </citation>
    <scope>NUCLEOTIDE SEQUENCE [LARGE SCALE GENOMIC DNA]</scope>
    <source>
        <strain evidence="3 4">FD-317 M1</strain>
    </source>
</reference>
<dbReference type="HOGENOM" id="CLU_055659_0_0_1"/>
<sequence>MDRNVLLRADHKTLLKDIVPLGWTELCFRRAALPHDITDTQARTTLSLKSESTHPSNEVPLTLCTLVPEKIETSDLNVKVPANKSKTWYLLVQGPNPINLFGELRFLGAATTPVETEFSAQAESAASRSTLPSSISSLTDATGVLPPSSPPINSSSSSLSSFNSSKPTSVLPDHQLNSAHKSSSSSHSQSSCSVNASEGLPLCSPPSTHLSPVHSTDTLLYHPPSSLLQSIVPSSQPSQTSWGNIPQCSSHMETRDPRIRRSLAKADTSPGDTEPSFLHQTSNLPVQIQIKQESPDSLALQATQVAALLDTFQKITPQGPRHRSPAQDRYPTPPPLGAEMSAKSQLDRHYSPPRHSSRTHYSDSPVLEAEVPIRQISGPASDLVHLNDILRQLTRMSERGEGMMGGMPHRN</sequence>
<feature type="compositionally biased region" description="Low complexity" evidence="1">
    <location>
        <begin position="124"/>
        <end position="139"/>
    </location>
</feature>